<evidence type="ECO:0000313" key="6">
    <source>
        <dbReference type="Proteomes" id="UP000730591"/>
    </source>
</evidence>
<dbReference type="PRINTS" id="PR01577">
    <property type="entry name" value="KCNABCHANNEL"/>
</dbReference>
<organism evidence="5 6">
    <name type="scientific">Streptomyces composti</name>
    <dbReference type="NCBI Taxonomy" id="2720025"/>
    <lineage>
        <taxon>Bacteria</taxon>
        <taxon>Bacillati</taxon>
        <taxon>Actinomycetota</taxon>
        <taxon>Actinomycetes</taxon>
        <taxon>Kitasatosporales</taxon>
        <taxon>Streptomycetaceae</taxon>
        <taxon>Streptomyces</taxon>
    </lineage>
</organism>
<feature type="domain" description="NADP-dependent oxidoreductase" evidence="4">
    <location>
        <begin position="5"/>
        <end position="299"/>
    </location>
</feature>
<keyword evidence="6" id="KW-1185">Reference proteome</keyword>
<dbReference type="Gene3D" id="3.20.20.100">
    <property type="entry name" value="NADP-dependent oxidoreductase domain"/>
    <property type="match status" value="1"/>
</dbReference>
<evidence type="ECO:0000256" key="2">
    <source>
        <dbReference type="ARBA" id="ARBA00022857"/>
    </source>
</evidence>
<dbReference type="SUPFAM" id="SSF51430">
    <property type="entry name" value="NAD(P)-linked oxidoreductase"/>
    <property type="match status" value="1"/>
</dbReference>
<gene>
    <name evidence="5" type="ORF">HCJ93_27930</name>
</gene>
<dbReference type="Pfam" id="PF00248">
    <property type="entry name" value="Aldo_ket_red"/>
    <property type="match status" value="1"/>
</dbReference>
<sequence length="336" mass="36727">MGSRWGTRWTMPEEDADSLIGSALDLGINFFDTANVYNGGESETWLGRALRRRSVRDTVVVATKFGYRTDPRNANSGGCSRSAMFTAVEQSLRRLGTDYIDLYYLHLWDGVTPPEETLAAAGDLISAGRIRYFGLSNVPGWYLGQVQVLSQWRGLPAPAAVQMNYNLLERSVEHEMTPLLRHGPSLVSWGPLANGLLTGHYRVDPKRREIHGRGRLTDAFTTGDIDPFQEVVVQVLDCLGEISRELGCSAAQVALAWLLHKPAVTSVALGVSSPKQLLENAAALDVELPAEMVARLDAASTRPAPYPYTFLKAAYQESVHADQSPERAEPTGSGAL</sequence>
<evidence type="ECO:0000256" key="1">
    <source>
        <dbReference type="ARBA" id="ARBA00006515"/>
    </source>
</evidence>
<dbReference type="PANTHER" id="PTHR43364:SF4">
    <property type="entry name" value="NAD(P)-LINKED OXIDOREDUCTASE SUPERFAMILY PROTEIN"/>
    <property type="match status" value="1"/>
</dbReference>
<accession>A0ABX1ABA7</accession>
<evidence type="ECO:0000313" key="5">
    <source>
        <dbReference type="EMBL" id="NJP53793.1"/>
    </source>
</evidence>
<comment type="caution">
    <text evidence="5">The sequence shown here is derived from an EMBL/GenBank/DDBJ whole genome shotgun (WGS) entry which is preliminary data.</text>
</comment>
<dbReference type="InterPro" id="IPR005399">
    <property type="entry name" value="K_chnl_volt-dep_bsu_KCNAB-rel"/>
</dbReference>
<dbReference type="InterPro" id="IPR036812">
    <property type="entry name" value="NAD(P)_OxRdtase_dom_sf"/>
</dbReference>
<reference evidence="5 6" key="1">
    <citation type="submission" date="2020-03" db="EMBL/GenBank/DDBJ databases">
        <title>WGS of actinomycetes isolated from Thailand.</title>
        <authorList>
            <person name="Thawai C."/>
        </authorList>
    </citation>
    <scope>NUCLEOTIDE SEQUENCE [LARGE SCALE GENOMIC DNA]</scope>
    <source>
        <strain evidence="5 6">SBST2-5</strain>
    </source>
</reference>
<evidence type="ECO:0000256" key="3">
    <source>
        <dbReference type="ARBA" id="ARBA00023002"/>
    </source>
</evidence>
<dbReference type="PANTHER" id="PTHR43364">
    <property type="entry name" value="NADH-SPECIFIC METHYLGLYOXAL REDUCTASE-RELATED"/>
    <property type="match status" value="1"/>
</dbReference>
<keyword evidence="3" id="KW-0560">Oxidoreductase</keyword>
<keyword evidence="2" id="KW-0521">NADP</keyword>
<dbReference type="EMBL" id="JAATEM010000047">
    <property type="protein sequence ID" value="NJP53793.1"/>
    <property type="molecule type" value="Genomic_DNA"/>
</dbReference>
<protein>
    <submittedName>
        <fullName evidence="5">Aldo/keto reductase</fullName>
    </submittedName>
</protein>
<dbReference type="InterPro" id="IPR050523">
    <property type="entry name" value="AKR_Detox_Biosynth"/>
</dbReference>
<evidence type="ECO:0000259" key="4">
    <source>
        <dbReference type="Pfam" id="PF00248"/>
    </source>
</evidence>
<name>A0ABX1ABA7_9ACTN</name>
<dbReference type="Proteomes" id="UP000730591">
    <property type="component" value="Unassembled WGS sequence"/>
</dbReference>
<dbReference type="InterPro" id="IPR023210">
    <property type="entry name" value="NADP_OxRdtase_dom"/>
</dbReference>
<comment type="similarity">
    <text evidence="1">Belongs to the shaker potassium channel beta subunit family.</text>
</comment>
<proteinExistence type="inferred from homology"/>